<dbReference type="AlphaFoldDB" id="A0A091E4F0"/>
<evidence type="ECO:0000313" key="2">
    <source>
        <dbReference type="Proteomes" id="UP000052976"/>
    </source>
</evidence>
<dbReference type="InterPro" id="IPR036412">
    <property type="entry name" value="HAD-like_sf"/>
</dbReference>
<dbReference type="STRING" id="85066.A0A091E4F0"/>
<dbReference type="Gene3D" id="3.40.50.1000">
    <property type="entry name" value="HAD superfamily/HAD-like"/>
    <property type="match status" value="1"/>
</dbReference>
<feature type="non-terminal residue" evidence="1">
    <location>
        <position position="65"/>
    </location>
</feature>
<protein>
    <submittedName>
        <fullName evidence="1">Bifunctional epoxide hydrolase 2</fullName>
    </submittedName>
</protein>
<name>A0A091E4F0_CORBR</name>
<organism evidence="1 2">
    <name type="scientific">Corvus brachyrhynchos</name>
    <name type="common">American crow</name>
    <dbReference type="NCBI Taxonomy" id="85066"/>
    <lineage>
        <taxon>Eukaryota</taxon>
        <taxon>Metazoa</taxon>
        <taxon>Chordata</taxon>
        <taxon>Craniata</taxon>
        <taxon>Vertebrata</taxon>
        <taxon>Euteleostomi</taxon>
        <taxon>Archelosauria</taxon>
        <taxon>Archosauria</taxon>
        <taxon>Dinosauria</taxon>
        <taxon>Saurischia</taxon>
        <taxon>Theropoda</taxon>
        <taxon>Coelurosauria</taxon>
        <taxon>Aves</taxon>
        <taxon>Neognathae</taxon>
        <taxon>Neoaves</taxon>
        <taxon>Telluraves</taxon>
        <taxon>Australaves</taxon>
        <taxon>Passeriformes</taxon>
        <taxon>Corvoidea</taxon>
        <taxon>Corvidae</taxon>
        <taxon>Corvus</taxon>
    </lineage>
</organism>
<evidence type="ECO:0000313" key="1">
    <source>
        <dbReference type="EMBL" id="KFO53048.1"/>
    </source>
</evidence>
<dbReference type="InterPro" id="IPR052898">
    <property type="entry name" value="ACAD10-like"/>
</dbReference>
<dbReference type="EMBL" id="KK717923">
    <property type="protein sequence ID" value="KFO53048.1"/>
    <property type="molecule type" value="Genomic_DNA"/>
</dbReference>
<dbReference type="SUPFAM" id="SSF56784">
    <property type="entry name" value="HAD-like"/>
    <property type="match status" value="1"/>
</dbReference>
<gene>
    <name evidence="1" type="ORF">N302_05103</name>
</gene>
<keyword evidence="1" id="KW-0378">Hydrolase</keyword>
<keyword evidence="2" id="KW-1185">Reference proteome</keyword>
<dbReference type="InterPro" id="IPR023214">
    <property type="entry name" value="HAD_sf"/>
</dbReference>
<dbReference type="Proteomes" id="UP000052976">
    <property type="component" value="Unassembled WGS sequence"/>
</dbReference>
<sequence>GFKTCVLTNNWVDDSDGRSAAAALLERLRRHFDLVLESCRIGMCQPDPGICSYALEALQAQPQEV</sequence>
<dbReference type="PANTHER" id="PTHR47829">
    <property type="entry name" value="HYDROLASE, PUTATIVE (AFU_ORTHOLOGUE AFUA_1G12880)-RELATED"/>
    <property type="match status" value="1"/>
</dbReference>
<feature type="non-terminal residue" evidence="1">
    <location>
        <position position="1"/>
    </location>
</feature>
<accession>A0A091E4F0</accession>
<dbReference type="PANTHER" id="PTHR47829:SF1">
    <property type="entry name" value="HAD FAMILY PHOSPHATASE"/>
    <property type="match status" value="1"/>
</dbReference>
<dbReference type="GO" id="GO:0016787">
    <property type="term" value="F:hydrolase activity"/>
    <property type="evidence" value="ECO:0007669"/>
    <property type="project" value="UniProtKB-KW"/>
</dbReference>
<proteinExistence type="predicted"/>
<reference evidence="1 2" key="1">
    <citation type="submission" date="2014-04" db="EMBL/GenBank/DDBJ databases">
        <title>Genome evolution of avian class.</title>
        <authorList>
            <person name="Zhang G."/>
            <person name="Li C."/>
        </authorList>
    </citation>
    <scope>NUCLEOTIDE SEQUENCE [LARGE SCALE GENOMIC DNA]</scope>
    <source>
        <strain evidence="1">BGI_N302</strain>
    </source>
</reference>